<gene>
    <name evidence="1" type="ORF">HMPREF9088_1460</name>
</gene>
<dbReference type="AlphaFoldDB" id="E6LGH0"/>
<proteinExistence type="predicted"/>
<protein>
    <submittedName>
        <fullName evidence="1">Uncharacterized protein</fullName>
    </submittedName>
</protein>
<evidence type="ECO:0000313" key="1">
    <source>
        <dbReference type="EMBL" id="EFU73734.1"/>
    </source>
</evidence>
<dbReference type="EMBL" id="AEPV01000060">
    <property type="protein sequence ID" value="EFU73734.1"/>
    <property type="molecule type" value="Genomic_DNA"/>
</dbReference>
<dbReference type="HOGENOM" id="CLU_3098624_0_0_9"/>
<keyword evidence="2" id="KW-1185">Reference proteome</keyword>
<name>E6LGH0_ENTI1</name>
<evidence type="ECO:0000313" key="2">
    <source>
        <dbReference type="Proteomes" id="UP000010296"/>
    </source>
</evidence>
<comment type="caution">
    <text evidence="1">The sequence shown here is derived from an EMBL/GenBank/DDBJ whole genome shotgun (WGS) entry which is preliminary data.</text>
</comment>
<reference evidence="1 2" key="1">
    <citation type="submission" date="2010-12" db="EMBL/GenBank/DDBJ databases">
        <authorList>
            <person name="Muzny D."/>
            <person name="Qin X."/>
            <person name="Deng J."/>
            <person name="Jiang H."/>
            <person name="Liu Y."/>
            <person name="Qu J."/>
            <person name="Song X.-Z."/>
            <person name="Zhang L."/>
            <person name="Thornton R."/>
            <person name="Coyle M."/>
            <person name="Francisco L."/>
            <person name="Jackson L."/>
            <person name="Javaid M."/>
            <person name="Korchina V."/>
            <person name="Kovar C."/>
            <person name="Mata R."/>
            <person name="Mathew T."/>
            <person name="Ngo R."/>
            <person name="Nguyen L."/>
            <person name="Nguyen N."/>
            <person name="Okwuonu G."/>
            <person name="Ongeri F."/>
            <person name="Pham C."/>
            <person name="Simmons D."/>
            <person name="Wilczek-Boney K."/>
            <person name="Hale W."/>
            <person name="Jakkamsetti A."/>
            <person name="Pham P."/>
            <person name="Ruth R."/>
            <person name="San Lucas F."/>
            <person name="Warren J."/>
            <person name="Zhang J."/>
            <person name="Zhao Z."/>
            <person name="Zhou C."/>
            <person name="Zhu D."/>
            <person name="Lee S."/>
            <person name="Bess C."/>
            <person name="Blankenburg K."/>
            <person name="Forbes L."/>
            <person name="Fu Q."/>
            <person name="Gubbala S."/>
            <person name="Hirani K."/>
            <person name="Jayaseelan J.C."/>
            <person name="Lara F."/>
            <person name="Munidasa M."/>
            <person name="Palculict T."/>
            <person name="Patil S."/>
            <person name="Pu L.-L."/>
            <person name="Saada N."/>
            <person name="Tang L."/>
            <person name="Weissenberger G."/>
            <person name="Zhu Y."/>
            <person name="Hemphill L."/>
            <person name="Shang Y."/>
            <person name="Youmans B."/>
            <person name="Ayvaz T."/>
            <person name="Ross M."/>
            <person name="Santibanez J."/>
            <person name="Aqrawi P."/>
            <person name="Gross S."/>
            <person name="Joshi V."/>
            <person name="Fowler G."/>
            <person name="Nazareth L."/>
            <person name="Reid J."/>
            <person name="Worley K."/>
            <person name="Petrosino J."/>
            <person name="Highlander S."/>
            <person name="Gibbs R."/>
        </authorList>
    </citation>
    <scope>NUCLEOTIDE SEQUENCE [LARGE SCALE GENOMIC DNA]</scope>
    <source>
        <strain evidence="2">DSM 15952 / CCUG 50447 / LMG 22039 / TP 1.5</strain>
    </source>
</reference>
<organism evidence="1 2">
    <name type="scientific">Enterococcus italicus (strain DSM 15952 / CCUG 50447 / LMG 22039 / TP 1.5)</name>
    <dbReference type="NCBI Taxonomy" id="888064"/>
    <lineage>
        <taxon>Bacteria</taxon>
        <taxon>Bacillati</taxon>
        <taxon>Bacillota</taxon>
        <taxon>Bacilli</taxon>
        <taxon>Lactobacillales</taxon>
        <taxon>Enterococcaceae</taxon>
        <taxon>Enterococcus</taxon>
    </lineage>
</organism>
<dbReference type="Proteomes" id="UP000010296">
    <property type="component" value="Unassembled WGS sequence"/>
</dbReference>
<dbReference type="STRING" id="888064.HMPREF9088_1460"/>
<sequence length="51" mass="6129">MIRHSLVTLLFYSVIVEQDDGADKSIFRKFRRKKESFVKALIPWLLQEKTF</sequence>
<accession>E6LGH0</accession>